<evidence type="ECO:0000256" key="2">
    <source>
        <dbReference type="ARBA" id="ARBA00022679"/>
    </source>
</evidence>
<sequence length="539" mass="55645">MRVSKPWSPSNGSRRFNRAILTALLATGLSACFDGGKPVGTIGYVKGFGGVAVADEPRAVLVARDVLSAGGTAADAMVAMYFTMSVTLPSTASLGGGGVCVVHDKDSKTTEALEFMARPSVAAGQARVPTAVPANVRGFYALHAKYGKMRWEGLLNEAEKLARLGTPTSRAFANDFNRAAQALSADPGARRVFFPDNRPLAEGQELVQFDLASLIARVRRSPGDFYTGALSRELIASVTQAGGSLTPEDLRAVKPEWVTPLQVKVGHDVAHFAPPPAVAGAVAAQLTAALVGKWADVAAEERPHLMAEASARAFSDRARWMRPDGWPNEQAAGLLNADRVAGLLAGYNPARHVAVEANKPADAIQAAGLLVMDGRGNTIACNVSTNGLFGIGKVAQGTGMVLAASPGHNTGPAGLGPVVVVNPHVNEVHFAASPSGGITAPTALTQVLLAAQVEGRKLPDAVAAARVHHSGNPDTTAIEPADQGGNPEPLTKRGHEVRATPIPARVNALQCDSGKAGFTTCRAVADPRGAGLSAVVGKD</sequence>
<keyword evidence="3" id="KW-0378">Hydrolase</keyword>
<accession>A0A178MQK1</accession>
<evidence type="ECO:0000313" key="6">
    <source>
        <dbReference type="EMBL" id="OAN50901.1"/>
    </source>
</evidence>
<dbReference type="RefSeq" id="WP_068499867.1">
    <property type="nucleotide sequence ID" value="NZ_LWQU01000134.1"/>
</dbReference>
<dbReference type="Gene3D" id="3.60.20.40">
    <property type="match status" value="1"/>
</dbReference>
<feature type="region of interest" description="Disordered" evidence="5">
    <location>
        <begin position="468"/>
        <end position="501"/>
    </location>
</feature>
<dbReference type="Proteomes" id="UP000078543">
    <property type="component" value="Unassembled WGS sequence"/>
</dbReference>
<dbReference type="PROSITE" id="PS51257">
    <property type="entry name" value="PROKAR_LIPOPROTEIN"/>
    <property type="match status" value="1"/>
</dbReference>
<comment type="caution">
    <text evidence="6">The sequence shown here is derived from an EMBL/GenBank/DDBJ whole genome shotgun (WGS) entry which is preliminary data.</text>
</comment>
<dbReference type="PANTHER" id="PTHR43199:SF1">
    <property type="entry name" value="GLUTATHIONE HYDROLASE PROENZYME"/>
    <property type="match status" value="1"/>
</dbReference>
<proteinExistence type="inferred from homology"/>
<evidence type="ECO:0000256" key="3">
    <source>
        <dbReference type="ARBA" id="ARBA00022801"/>
    </source>
</evidence>
<name>A0A178MQK1_9PROT</name>
<dbReference type="SUPFAM" id="SSF56235">
    <property type="entry name" value="N-terminal nucleophile aminohydrolases (Ntn hydrolases)"/>
    <property type="match status" value="1"/>
</dbReference>
<dbReference type="Pfam" id="PF01019">
    <property type="entry name" value="G_glu_transpept"/>
    <property type="match status" value="2"/>
</dbReference>
<keyword evidence="4" id="KW-0865">Zymogen</keyword>
<reference evidence="6 7" key="1">
    <citation type="submission" date="2016-04" db="EMBL/GenBank/DDBJ databases">
        <title>Draft genome sequence of freshwater magnetotactic bacteria Magnetospirillum marisnigri SP-1 and Magnetospirillum moscoviense BB-1.</title>
        <authorList>
            <person name="Koziaeva V."/>
            <person name="Dziuba M.V."/>
            <person name="Ivanov T.M."/>
            <person name="Kuznetsov B."/>
            <person name="Grouzdev D.S."/>
        </authorList>
    </citation>
    <scope>NUCLEOTIDE SEQUENCE [LARGE SCALE GENOMIC DNA]</scope>
    <source>
        <strain evidence="6 7">BB-1</strain>
    </source>
</reference>
<comment type="similarity">
    <text evidence="1">Belongs to the gamma-glutamyltransferase family.</text>
</comment>
<dbReference type="InterPro" id="IPR043137">
    <property type="entry name" value="GGT_ssub_C"/>
</dbReference>
<evidence type="ECO:0000313" key="7">
    <source>
        <dbReference type="Proteomes" id="UP000078543"/>
    </source>
</evidence>
<dbReference type="PRINTS" id="PR01210">
    <property type="entry name" value="GGTRANSPTASE"/>
</dbReference>
<dbReference type="GO" id="GO:0016740">
    <property type="term" value="F:transferase activity"/>
    <property type="evidence" value="ECO:0007669"/>
    <property type="project" value="UniProtKB-KW"/>
</dbReference>
<dbReference type="InterPro" id="IPR051792">
    <property type="entry name" value="GGT_bact"/>
</dbReference>
<evidence type="ECO:0000256" key="4">
    <source>
        <dbReference type="ARBA" id="ARBA00023145"/>
    </source>
</evidence>
<dbReference type="GO" id="GO:0016787">
    <property type="term" value="F:hydrolase activity"/>
    <property type="evidence" value="ECO:0007669"/>
    <property type="project" value="UniProtKB-KW"/>
</dbReference>
<dbReference type="EMBL" id="LWQU01000134">
    <property type="protein sequence ID" value="OAN50901.1"/>
    <property type="molecule type" value="Genomic_DNA"/>
</dbReference>
<dbReference type="AlphaFoldDB" id="A0A178MQK1"/>
<keyword evidence="7" id="KW-1185">Reference proteome</keyword>
<dbReference type="InterPro" id="IPR029055">
    <property type="entry name" value="Ntn_hydrolases_N"/>
</dbReference>
<evidence type="ECO:0008006" key="8">
    <source>
        <dbReference type="Google" id="ProtNLM"/>
    </source>
</evidence>
<evidence type="ECO:0000256" key="5">
    <source>
        <dbReference type="SAM" id="MobiDB-lite"/>
    </source>
</evidence>
<dbReference type="STRING" id="1437059.A6A05_11580"/>
<dbReference type="PANTHER" id="PTHR43199">
    <property type="entry name" value="GLUTATHIONE HYDROLASE"/>
    <property type="match status" value="1"/>
</dbReference>
<gene>
    <name evidence="6" type="ORF">A6A05_11580</name>
</gene>
<evidence type="ECO:0000256" key="1">
    <source>
        <dbReference type="ARBA" id="ARBA00009381"/>
    </source>
</evidence>
<keyword evidence="2" id="KW-0808">Transferase</keyword>
<protein>
    <recommendedName>
        <fullName evidence="8">Gamma-glutamyltransferase</fullName>
    </recommendedName>
</protein>
<organism evidence="6 7">
    <name type="scientific">Magnetospirillum moscoviense</name>
    <dbReference type="NCBI Taxonomy" id="1437059"/>
    <lineage>
        <taxon>Bacteria</taxon>
        <taxon>Pseudomonadati</taxon>
        <taxon>Pseudomonadota</taxon>
        <taxon>Alphaproteobacteria</taxon>
        <taxon>Rhodospirillales</taxon>
        <taxon>Rhodospirillaceae</taxon>
        <taxon>Magnetospirillum</taxon>
    </lineage>
</organism>